<feature type="domain" description="Sulfotransferase" evidence="3">
    <location>
        <begin position="75"/>
        <end position="329"/>
    </location>
</feature>
<dbReference type="InterPro" id="IPR000863">
    <property type="entry name" value="Sulfotransferase_dom"/>
</dbReference>
<dbReference type="Pfam" id="PF00685">
    <property type="entry name" value="Sulfotransfer_1"/>
    <property type="match status" value="1"/>
</dbReference>
<gene>
    <name evidence="4" type="ORF">Esi_0442_0008</name>
</gene>
<keyword evidence="2 4" id="KW-0808">Transferase</keyword>
<sequence>MQTFPTGSSTHAKMAKRMPFRDLPTRPRMVVPQWLPMKEEKETKYTLNLVNGVYQMHKQEEEATNELIRTFESRDDDVFVCTFCKSGTTWVQQIITLLLNNGEQGEKNYTSVVPWMESLLFTPSANQPRGPGRDHEAKGWTLEKIKSNPERRFFKSHANLKQLPVGTAKGVKVIYVARNPKDVSVSLYHHVRNKQRDVFDGDESDMIRCFVKGRCENGSWFNHVLEWWEAAQADPEHVLFLHYENLLKDREGSIRKIAQFAGIEHTPETIAKTIQASTIDAMRQNAKVNTRPGENHFRKGGAGGWRDVYTVRESEAFDQIYMEQMEGTGLKMDFGEGLVMP</sequence>
<comment type="similarity">
    <text evidence="1">Belongs to the sulfotransferase 1 family.</text>
</comment>
<evidence type="ECO:0000256" key="1">
    <source>
        <dbReference type="ARBA" id="ARBA00005771"/>
    </source>
</evidence>
<evidence type="ECO:0000313" key="4">
    <source>
        <dbReference type="EMBL" id="CBJ33197.1"/>
    </source>
</evidence>
<dbReference type="GO" id="GO:0004062">
    <property type="term" value="F:aryl sulfotransferase activity"/>
    <property type="evidence" value="ECO:0007669"/>
    <property type="project" value="UniProtKB-EC"/>
</dbReference>
<dbReference type="PANTHER" id="PTHR11783">
    <property type="entry name" value="SULFOTRANSFERASE SULT"/>
    <property type="match status" value="1"/>
</dbReference>
<dbReference type="EMBL" id="FN649760">
    <property type="protein sequence ID" value="CBJ33197.1"/>
    <property type="molecule type" value="Genomic_DNA"/>
</dbReference>
<organism evidence="4 5">
    <name type="scientific">Ectocarpus siliculosus</name>
    <name type="common">Brown alga</name>
    <name type="synonym">Conferva siliculosa</name>
    <dbReference type="NCBI Taxonomy" id="2880"/>
    <lineage>
        <taxon>Eukaryota</taxon>
        <taxon>Sar</taxon>
        <taxon>Stramenopiles</taxon>
        <taxon>Ochrophyta</taxon>
        <taxon>PX clade</taxon>
        <taxon>Phaeophyceae</taxon>
        <taxon>Ectocarpales</taxon>
        <taxon>Ectocarpaceae</taxon>
        <taxon>Ectocarpus</taxon>
    </lineage>
</organism>
<dbReference type="InParanoid" id="D7G187"/>
<proteinExistence type="inferred from homology"/>
<dbReference type="SUPFAM" id="SSF52540">
    <property type="entry name" value="P-loop containing nucleoside triphosphate hydrolases"/>
    <property type="match status" value="1"/>
</dbReference>
<name>D7G187_ECTSI</name>
<dbReference type="AlphaFoldDB" id="D7G187"/>
<dbReference type="InterPro" id="IPR027417">
    <property type="entry name" value="P-loop_NTPase"/>
</dbReference>
<reference evidence="4 5" key="1">
    <citation type="journal article" date="2010" name="Nature">
        <title>The Ectocarpus genome and the independent evolution of multicellularity in brown algae.</title>
        <authorList>
            <person name="Cock J.M."/>
            <person name="Sterck L."/>
            <person name="Rouze P."/>
            <person name="Scornet D."/>
            <person name="Allen A.E."/>
            <person name="Amoutzias G."/>
            <person name="Anthouard V."/>
            <person name="Artiguenave F."/>
            <person name="Aury J.M."/>
            <person name="Badger J.H."/>
            <person name="Beszteri B."/>
            <person name="Billiau K."/>
            <person name="Bonnet E."/>
            <person name="Bothwell J.H."/>
            <person name="Bowler C."/>
            <person name="Boyen C."/>
            <person name="Brownlee C."/>
            <person name="Carrano C.J."/>
            <person name="Charrier B."/>
            <person name="Cho G.Y."/>
            <person name="Coelho S.M."/>
            <person name="Collen J."/>
            <person name="Corre E."/>
            <person name="Da Silva C."/>
            <person name="Delage L."/>
            <person name="Delaroque N."/>
            <person name="Dittami S.M."/>
            <person name="Doulbeau S."/>
            <person name="Elias M."/>
            <person name="Farnham G."/>
            <person name="Gachon C.M."/>
            <person name="Gschloessl B."/>
            <person name="Heesch S."/>
            <person name="Jabbari K."/>
            <person name="Jubin C."/>
            <person name="Kawai H."/>
            <person name="Kimura K."/>
            <person name="Kloareg B."/>
            <person name="Kupper F.C."/>
            <person name="Lang D."/>
            <person name="Le Bail A."/>
            <person name="Leblanc C."/>
            <person name="Lerouge P."/>
            <person name="Lohr M."/>
            <person name="Lopez P.J."/>
            <person name="Martens C."/>
            <person name="Maumus F."/>
            <person name="Michel G."/>
            <person name="Miranda-Saavedra D."/>
            <person name="Morales J."/>
            <person name="Moreau H."/>
            <person name="Motomura T."/>
            <person name="Nagasato C."/>
            <person name="Napoli C.A."/>
            <person name="Nelson D.R."/>
            <person name="Nyvall-Collen P."/>
            <person name="Peters A.F."/>
            <person name="Pommier C."/>
            <person name="Potin P."/>
            <person name="Poulain J."/>
            <person name="Quesneville H."/>
            <person name="Read B."/>
            <person name="Rensing S.A."/>
            <person name="Ritter A."/>
            <person name="Rousvoal S."/>
            <person name="Samanta M."/>
            <person name="Samson G."/>
            <person name="Schroeder D.C."/>
            <person name="Segurens B."/>
            <person name="Strittmatter M."/>
            <person name="Tonon T."/>
            <person name="Tregear J.W."/>
            <person name="Valentin K."/>
            <person name="von Dassow P."/>
            <person name="Yamagishi T."/>
            <person name="Van de Peer Y."/>
            <person name="Wincker P."/>
        </authorList>
    </citation>
    <scope>NUCLEOTIDE SEQUENCE [LARGE SCALE GENOMIC DNA]</scope>
    <source>
        <strain evidence="5">Ec32 / CCAP1310/4</strain>
    </source>
</reference>
<keyword evidence="5" id="KW-1185">Reference proteome</keyword>
<dbReference type="EC" id="2.8.2.1" evidence="4"/>
<dbReference type="eggNOG" id="KOG1584">
    <property type="taxonomic scope" value="Eukaryota"/>
</dbReference>
<dbReference type="Gene3D" id="3.40.50.300">
    <property type="entry name" value="P-loop containing nucleotide triphosphate hydrolases"/>
    <property type="match status" value="1"/>
</dbReference>
<evidence type="ECO:0000256" key="2">
    <source>
        <dbReference type="ARBA" id="ARBA00022679"/>
    </source>
</evidence>
<dbReference type="OrthoDB" id="205623at2759"/>
<dbReference type="Proteomes" id="UP000002630">
    <property type="component" value="Unassembled WGS sequence"/>
</dbReference>
<accession>D7G187</accession>
<protein>
    <submittedName>
        <fullName evidence="4">Aryl sulfotransferase</fullName>
        <ecNumber evidence="4">2.8.2.1</ecNumber>
    </submittedName>
</protein>
<evidence type="ECO:0000259" key="3">
    <source>
        <dbReference type="Pfam" id="PF00685"/>
    </source>
</evidence>
<dbReference type="STRING" id="2880.D7G187"/>
<evidence type="ECO:0000313" key="5">
    <source>
        <dbReference type="Proteomes" id="UP000002630"/>
    </source>
</evidence>